<dbReference type="PROSITE" id="PS51781">
    <property type="entry name" value="SH3B"/>
    <property type="match status" value="1"/>
</dbReference>
<comment type="caution">
    <text evidence="2">The sequence shown here is derived from an EMBL/GenBank/DDBJ whole genome shotgun (WGS) entry which is preliminary data.</text>
</comment>
<evidence type="ECO:0000313" key="2">
    <source>
        <dbReference type="EMBL" id="TGN19816.1"/>
    </source>
</evidence>
<sequence>MNKRDGIYKNPVSKTNPNRTILRKHLLIFMTRSILIVRSKVKYPILIILLILFTFCKEQASNKKTENNTEYLLVSAKPYINIRKQPNQNSEKIGKIEYGKIVSVIEKSTISETIDSKTGFWVKVNHNGTTGWVFDAFLAKSINYFDLFKAIVKTVPSPNKDYTLVIKSKEEGNEKCDENFNVHSCIFAVFKGAKQVSEPIDEIYPNVWETNTSILASSNYNDGDYQEIEFFRLRAENNFKKESLLAYTTFLHSNEPTHIAPQHYIDGFDKLEIVCKDEDCIYFLTPIDSKMILIEKIVSDKRIKIHEIEDKINYNLIADPDRILFKDSSKLYTIRFHDNAPIELLK</sequence>
<dbReference type="Pfam" id="PF08239">
    <property type="entry name" value="SH3_3"/>
    <property type="match status" value="1"/>
</dbReference>
<evidence type="ECO:0000259" key="1">
    <source>
        <dbReference type="PROSITE" id="PS51781"/>
    </source>
</evidence>
<gene>
    <name evidence="2" type="ORF">EHS15_06865</name>
</gene>
<reference evidence="2" key="1">
    <citation type="journal article" date="2019" name="PLoS Negl. Trop. Dis.">
        <title>Revisiting the worldwide diversity of Leptospira species in the environment.</title>
        <authorList>
            <person name="Vincent A.T."/>
            <person name="Schiettekatte O."/>
            <person name="Bourhy P."/>
            <person name="Veyrier F.J."/>
            <person name="Picardeau M."/>
        </authorList>
    </citation>
    <scope>NUCLEOTIDE SEQUENCE [LARGE SCALE GENOMIC DNA]</scope>
    <source>
        <strain evidence="2">201300427</strain>
    </source>
</reference>
<dbReference type="AlphaFoldDB" id="A0A4V3JYB3"/>
<dbReference type="EMBL" id="RQHW01000026">
    <property type="protein sequence ID" value="TGN19816.1"/>
    <property type="molecule type" value="Genomic_DNA"/>
</dbReference>
<keyword evidence="3" id="KW-1185">Reference proteome</keyword>
<organism evidence="2 3">
    <name type="scientific">Leptospira idonii</name>
    <dbReference type="NCBI Taxonomy" id="1193500"/>
    <lineage>
        <taxon>Bacteria</taxon>
        <taxon>Pseudomonadati</taxon>
        <taxon>Spirochaetota</taxon>
        <taxon>Spirochaetia</taxon>
        <taxon>Leptospirales</taxon>
        <taxon>Leptospiraceae</taxon>
        <taxon>Leptospira</taxon>
    </lineage>
</organism>
<name>A0A4V3JYB3_9LEPT</name>
<evidence type="ECO:0000313" key="3">
    <source>
        <dbReference type="Proteomes" id="UP000298058"/>
    </source>
</evidence>
<proteinExistence type="predicted"/>
<feature type="domain" description="SH3b" evidence="1">
    <location>
        <begin position="69"/>
        <end position="142"/>
    </location>
</feature>
<dbReference type="Gene3D" id="2.30.30.40">
    <property type="entry name" value="SH3 Domains"/>
    <property type="match status" value="1"/>
</dbReference>
<dbReference type="InterPro" id="IPR003646">
    <property type="entry name" value="SH3-like_bac-type"/>
</dbReference>
<accession>A0A4V3JYB3</accession>
<protein>
    <submittedName>
        <fullName evidence="2">SH3 domain-containing protein</fullName>
    </submittedName>
</protein>
<dbReference type="OrthoDB" id="330714at2"/>
<dbReference type="Proteomes" id="UP000298058">
    <property type="component" value="Unassembled WGS sequence"/>
</dbReference>